<evidence type="ECO:0000313" key="2">
    <source>
        <dbReference type="Proteomes" id="UP000230233"/>
    </source>
</evidence>
<comment type="caution">
    <text evidence="1">The sequence shown here is derived from an EMBL/GenBank/DDBJ whole genome shotgun (WGS) entry which is preliminary data.</text>
</comment>
<evidence type="ECO:0000313" key="1">
    <source>
        <dbReference type="EMBL" id="PIC25313.1"/>
    </source>
</evidence>
<organism evidence="1 2">
    <name type="scientific">Caenorhabditis nigoni</name>
    <dbReference type="NCBI Taxonomy" id="1611254"/>
    <lineage>
        <taxon>Eukaryota</taxon>
        <taxon>Metazoa</taxon>
        <taxon>Ecdysozoa</taxon>
        <taxon>Nematoda</taxon>
        <taxon>Chromadorea</taxon>
        <taxon>Rhabditida</taxon>
        <taxon>Rhabditina</taxon>
        <taxon>Rhabditomorpha</taxon>
        <taxon>Rhabditoidea</taxon>
        <taxon>Rhabditidae</taxon>
        <taxon>Peloderinae</taxon>
        <taxon>Caenorhabditis</taxon>
    </lineage>
</organism>
<name>A0A2G5TDQ8_9PELO</name>
<protein>
    <submittedName>
        <fullName evidence="1">Uncharacterized protein</fullName>
    </submittedName>
</protein>
<dbReference type="Proteomes" id="UP000230233">
    <property type="component" value="Chromosome V"/>
</dbReference>
<dbReference type="AlphaFoldDB" id="A0A2G5TDQ8"/>
<sequence>MGLYQFQAEAQCVAEEAKLTGLQTNEERRQDCGVQFFFRCGTTNPIWQGFIHGELNYRWCTYADDNSRIYAFRKLET</sequence>
<gene>
    <name evidence="1" type="primary">Cnig_chr_V.g18291</name>
    <name evidence="1" type="ORF">B9Z55_018291</name>
</gene>
<accession>A0A2G5TDQ8</accession>
<reference evidence="2" key="1">
    <citation type="submission" date="2017-10" db="EMBL/GenBank/DDBJ databases">
        <title>Rapid genome shrinkage in a self-fertile nematode reveals novel sperm competition proteins.</title>
        <authorList>
            <person name="Yin D."/>
            <person name="Schwarz E.M."/>
            <person name="Thomas C.G."/>
            <person name="Felde R.L."/>
            <person name="Korf I.F."/>
            <person name="Cutter A.D."/>
            <person name="Schartner C.M."/>
            <person name="Ralston E.J."/>
            <person name="Meyer B.J."/>
            <person name="Haag E.S."/>
        </authorList>
    </citation>
    <scope>NUCLEOTIDE SEQUENCE [LARGE SCALE GENOMIC DNA]</scope>
    <source>
        <strain evidence="2">JU1422</strain>
    </source>
</reference>
<proteinExistence type="predicted"/>
<keyword evidence="2" id="KW-1185">Reference proteome</keyword>
<dbReference type="EMBL" id="PDUG01000005">
    <property type="protein sequence ID" value="PIC25313.1"/>
    <property type="molecule type" value="Genomic_DNA"/>
</dbReference>